<protein>
    <submittedName>
        <fullName evidence="1">Uncharacterized protein</fullName>
    </submittedName>
</protein>
<accession>A0A0F9B3U9</accession>
<evidence type="ECO:0000313" key="1">
    <source>
        <dbReference type="EMBL" id="KKL08457.1"/>
    </source>
</evidence>
<gene>
    <name evidence="1" type="ORF">LCGC14_2575660</name>
</gene>
<comment type="caution">
    <text evidence="1">The sequence shown here is derived from an EMBL/GenBank/DDBJ whole genome shotgun (WGS) entry which is preliminary data.</text>
</comment>
<name>A0A0F9B3U9_9ZZZZ</name>
<dbReference type="AlphaFoldDB" id="A0A0F9B3U9"/>
<reference evidence="1" key="1">
    <citation type="journal article" date="2015" name="Nature">
        <title>Complex archaea that bridge the gap between prokaryotes and eukaryotes.</title>
        <authorList>
            <person name="Spang A."/>
            <person name="Saw J.H."/>
            <person name="Jorgensen S.L."/>
            <person name="Zaremba-Niedzwiedzka K."/>
            <person name="Martijn J."/>
            <person name="Lind A.E."/>
            <person name="van Eijk R."/>
            <person name="Schleper C."/>
            <person name="Guy L."/>
            <person name="Ettema T.J."/>
        </authorList>
    </citation>
    <scope>NUCLEOTIDE SEQUENCE</scope>
</reference>
<dbReference type="EMBL" id="LAZR01042871">
    <property type="protein sequence ID" value="KKL08457.1"/>
    <property type="molecule type" value="Genomic_DNA"/>
</dbReference>
<sequence>MTGNTTLSLSMELLSTSKRQEEKLMQVLELPMDEISIWDEFEERLDFAMFFELDRTRFFQDEYEVKHPAYKEEEGAIILDFSGCEDYWRV</sequence>
<organism evidence="1">
    <name type="scientific">marine sediment metagenome</name>
    <dbReference type="NCBI Taxonomy" id="412755"/>
    <lineage>
        <taxon>unclassified sequences</taxon>
        <taxon>metagenomes</taxon>
        <taxon>ecological metagenomes</taxon>
    </lineage>
</organism>
<proteinExistence type="predicted"/>